<feature type="signal peptide" evidence="3">
    <location>
        <begin position="1"/>
        <end position="28"/>
    </location>
</feature>
<dbReference type="Pfam" id="PF01471">
    <property type="entry name" value="PG_binding_1"/>
    <property type="match status" value="2"/>
</dbReference>
<feature type="domain" description="3D" evidence="5">
    <location>
        <begin position="244"/>
        <end position="305"/>
    </location>
</feature>
<dbReference type="PANTHER" id="PTHR39160">
    <property type="entry name" value="CELL WALL-BINDING PROTEIN YOCH"/>
    <property type="match status" value="1"/>
</dbReference>
<dbReference type="CDD" id="cd22786">
    <property type="entry name" value="DPBB_YuiC-like"/>
    <property type="match status" value="1"/>
</dbReference>
<dbReference type="GO" id="GO:0004553">
    <property type="term" value="F:hydrolase activity, hydrolyzing O-glycosyl compounds"/>
    <property type="evidence" value="ECO:0007669"/>
    <property type="project" value="InterPro"/>
</dbReference>
<dbReference type="GO" id="GO:0009254">
    <property type="term" value="P:peptidoglycan turnover"/>
    <property type="evidence" value="ECO:0007669"/>
    <property type="project" value="InterPro"/>
</dbReference>
<evidence type="ECO:0000313" key="7">
    <source>
        <dbReference type="Proteomes" id="UP000656813"/>
    </source>
</evidence>
<sequence>MKINRGVAKKLTVATTVTGSILALPAFASAHFGDDLLYKGSHDQHVKNLQLVLKREGYYKLSKPTGYFGSSTEKAVKAFQRDHQLKVDGLVGPETKSALNHYVKFDGKILRLGDKGEEVEDVQDHLKSLGFYNGHLDGIYGQETRTAVEDFQKGNDLKVDGLVGQQTFKALHSSAERASQSTAGSARVETVNYTQKKTNTSSRSQPASSSKVIYMNSTAYTAYCSGCSGVTATGINLRANPDVKVVAVDPDVIPLGTKLYVDGYGYAVAGDTGGAINGKRIDLFMSNQSDALDWGRKTVKVKILN</sequence>
<dbReference type="InterPro" id="IPR036908">
    <property type="entry name" value="RlpA-like_sf"/>
</dbReference>
<dbReference type="InterPro" id="IPR010611">
    <property type="entry name" value="3D_dom"/>
</dbReference>
<keyword evidence="7" id="KW-1185">Reference proteome</keyword>
<feature type="chain" id="PRO_5038357845" description="Peptidoglycan-binding protein" evidence="3">
    <location>
        <begin position="29"/>
        <end position="305"/>
    </location>
</feature>
<dbReference type="RefSeq" id="WP_188498981.1">
    <property type="nucleotide sequence ID" value="NZ_BMFV01000041.1"/>
</dbReference>
<comment type="caution">
    <text evidence="6">The sequence shown here is derived from an EMBL/GenBank/DDBJ whole genome shotgun (WGS) entry which is preliminary data.</text>
</comment>
<evidence type="ECO:0000259" key="5">
    <source>
        <dbReference type="Pfam" id="PF06725"/>
    </source>
</evidence>
<dbReference type="Proteomes" id="UP000656813">
    <property type="component" value="Unassembled WGS sequence"/>
</dbReference>
<evidence type="ECO:0000313" key="6">
    <source>
        <dbReference type="EMBL" id="GGH87682.1"/>
    </source>
</evidence>
<dbReference type="InterPro" id="IPR002477">
    <property type="entry name" value="Peptidoglycan-bd-like"/>
</dbReference>
<dbReference type="InterPro" id="IPR036366">
    <property type="entry name" value="PGBDSf"/>
</dbReference>
<feature type="compositionally biased region" description="Polar residues" evidence="2">
    <location>
        <begin position="191"/>
        <end position="208"/>
    </location>
</feature>
<evidence type="ECO:0000256" key="1">
    <source>
        <dbReference type="ARBA" id="ARBA00022729"/>
    </source>
</evidence>
<evidence type="ECO:0000259" key="4">
    <source>
        <dbReference type="Pfam" id="PF01471"/>
    </source>
</evidence>
<feature type="region of interest" description="Disordered" evidence="2">
    <location>
        <begin position="174"/>
        <end position="208"/>
    </location>
</feature>
<proteinExistence type="predicted"/>
<evidence type="ECO:0000256" key="2">
    <source>
        <dbReference type="SAM" id="MobiDB-lite"/>
    </source>
</evidence>
<dbReference type="Gene3D" id="1.10.101.10">
    <property type="entry name" value="PGBD-like superfamily/PGBD"/>
    <property type="match status" value="2"/>
</dbReference>
<evidence type="ECO:0000256" key="3">
    <source>
        <dbReference type="SAM" id="SignalP"/>
    </source>
</evidence>
<dbReference type="Pfam" id="PF06725">
    <property type="entry name" value="3D"/>
    <property type="match status" value="1"/>
</dbReference>
<dbReference type="EMBL" id="BMFV01000041">
    <property type="protein sequence ID" value="GGH87682.1"/>
    <property type="molecule type" value="Genomic_DNA"/>
</dbReference>
<gene>
    <name evidence="6" type="ORF">GCM10007096_38260</name>
</gene>
<dbReference type="AlphaFoldDB" id="A0A8J3A081"/>
<reference evidence="6" key="1">
    <citation type="journal article" date="2014" name="Int. J. Syst. Evol. Microbiol.">
        <title>Complete genome sequence of Corynebacterium casei LMG S-19264T (=DSM 44701T), isolated from a smear-ripened cheese.</title>
        <authorList>
            <consortium name="US DOE Joint Genome Institute (JGI-PGF)"/>
            <person name="Walter F."/>
            <person name="Albersmeier A."/>
            <person name="Kalinowski J."/>
            <person name="Ruckert C."/>
        </authorList>
    </citation>
    <scope>NUCLEOTIDE SEQUENCE</scope>
    <source>
        <strain evidence="6">CGMCC 1.12777</strain>
    </source>
</reference>
<dbReference type="InterPro" id="IPR036365">
    <property type="entry name" value="PGBD-like_sf"/>
</dbReference>
<feature type="domain" description="Peptidoglycan binding-like" evidence="4">
    <location>
        <begin position="44"/>
        <end position="99"/>
    </location>
</feature>
<evidence type="ECO:0008006" key="8">
    <source>
        <dbReference type="Google" id="ProtNLM"/>
    </source>
</evidence>
<accession>A0A8J3A081</accession>
<reference evidence="6" key="2">
    <citation type="submission" date="2020-09" db="EMBL/GenBank/DDBJ databases">
        <authorList>
            <person name="Sun Q."/>
            <person name="Zhou Y."/>
        </authorList>
    </citation>
    <scope>NUCLEOTIDE SEQUENCE</scope>
    <source>
        <strain evidence="6">CGMCC 1.12777</strain>
    </source>
</reference>
<name>A0A8J3A081_9BACL</name>
<keyword evidence="1 3" id="KW-0732">Signal</keyword>
<dbReference type="GO" id="GO:0019867">
    <property type="term" value="C:outer membrane"/>
    <property type="evidence" value="ECO:0007669"/>
    <property type="project" value="InterPro"/>
</dbReference>
<protein>
    <recommendedName>
        <fullName evidence="8">Peptidoglycan-binding protein</fullName>
    </recommendedName>
</protein>
<dbReference type="SUPFAM" id="SSF50685">
    <property type="entry name" value="Barwin-like endoglucanases"/>
    <property type="match status" value="1"/>
</dbReference>
<dbReference type="InterPro" id="IPR051933">
    <property type="entry name" value="Resuscitation_pf_RpfB"/>
</dbReference>
<organism evidence="6 7">
    <name type="scientific">Pullulanibacillus pueri</name>
    <dbReference type="NCBI Taxonomy" id="1437324"/>
    <lineage>
        <taxon>Bacteria</taxon>
        <taxon>Bacillati</taxon>
        <taxon>Bacillota</taxon>
        <taxon>Bacilli</taxon>
        <taxon>Bacillales</taxon>
        <taxon>Sporolactobacillaceae</taxon>
        <taxon>Pullulanibacillus</taxon>
    </lineage>
</organism>
<dbReference type="PANTHER" id="PTHR39160:SF4">
    <property type="entry name" value="RESUSCITATION-PROMOTING FACTOR RPFB"/>
    <property type="match status" value="1"/>
</dbReference>
<dbReference type="SUPFAM" id="SSF47090">
    <property type="entry name" value="PGBD-like"/>
    <property type="match status" value="2"/>
</dbReference>
<feature type="domain" description="Peptidoglycan binding-like" evidence="4">
    <location>
        <begin position="116"/>
        <end position="171"/>
    </location>
</feature>